<proteinExistence type="predicted"/>
<keyword evidence="1" id="KW-0472">Membrane</keyword>
<dbReference type="EMBL" id="MTBD01000025">
    <property type="protein sequence ID" value="PRP70846.1"/>
    <property type="molecule type" value="Genomic_DNA"/>
</dbReference>
<evidence type="ECO:0000313" key="3">
    <source>
        <dbReference type="Proteomes" id="UP000239469"/>
    </source>
</evidence>
<name>A0A2S9X586_9NEIS</name>
<keyword evidence="1" id="KW-0812">Transmembrane</keyword>
<evidence type="ECO:0000256" key="1">
    <source>
        <dbReference type="SAM" id="Phobius"/>
    </source>
</evidence>
<reference evidence="2 3" key="1">
    <citation type="submission" date="2017-01" db="EMBL/GenBank/DDBJ databases">
        <title>New insights into the genetic diversity of Chromobacterium isolated from tropical freshwater lake.</title>
        <authorList>
            <person name="Santos A.B."/>
            <person name="Nascimento A.M."/>
            <person name="Da Silva P.C."/>
        </authorList>
    </citation>
    <scope>NUCLEOTIDE SEQUENCE [LARGE SCALE GENOMIC DNA]</scope>
    <source>
        <strain evidence="2 3">56AF</strain>
    </source>
</reference>
<accession>A0A2S9X586</accession>
<dbReference type="AlphaFoldDB" id="A0A2S9X586"/>
<comment type="caution">
    <text evidence="2">The sequence shown here is derived from an EMBL/GenBank/DDBJ whole genome shotgun (WGS) entry which is preliminary data.</text>
</comment>
<sequence length="81" mass="8702">MVALLTVIRVNGVALKQAVKVVFLLTISLAVTSARAVKGILMLAQLLQAVVAALVAMFMPSSTRMLWRALRPLTAMWVPVA</sequence>
<dbReference type="Proteomes" id="UP000239469">
    <property type="component" value="Unassembled WGS sequence"/>
</dbReference>
<keyword evidence="1" id="KW-1133">Transmembrane helix</keyword>
<organism evidence="2 3">
    <name type="scientific">Chromobacterium amazonense</name>
    <dbReference type="NCBI Taxonomy" id="1382803"/>
    <lineage>
        <taxon>Bacteria</taxon>
        <taxon>Pseudomonadati</taxon>
        <taxon>Pseudomonadota</taxon>
        <taxon>Betaproteobacteria</taxon>
        <taxon>Neisseriales</taxon>
        <taxon>Chromobacteriaceae</taxon>
        <taxon>Chromobacterium</taxon>
    </lineage>
</organism>
<protein>
    <submittedName>
        <fullName evidence="2">Uncharacterized protein</fullName>
    </submittedName>
</protein>
<gene>
    <name evidence="2" type="ORF">BUE93_11275</name>
</gene>
<evidence type="ECO:0000313" key="2">
    <source>
        <dbReference type="EMBL" id="PRP70846.1"/>
    </source>
</evidence>
<feature type="transmembrane region" description="Helical" evidence="1">
    <location>
        <begin position="46"/>
        <end position="67"/>
    </location>
</feature>